<reference evidence="2" key="1">
    <citation type="journal article" date="2023" name="Science">
        <title>Genome structures resolve the early diversification of teleost fishes.</title>
        <authorList>
            <person name="Parey E."/>
            <person name="Louis A."/>
            <person name="Montfort J."/>
            <person name="Bouchez O."/>
            <person name="Roques C."/>
            <person name="Iampietro C."/>
            <person name="Lluch J."/>
            <person name="Castinel A."/>
            <person name="Donnadieu C."/>
            <person name="Desvignes T."/>
            <person name="Floi Bucao C."/>
            <person name="Jouanno E."/>
            <person name="Wen M."/>
            <person name="Mejri S."/>
            <person name="Dirks R."/>
            <person name="Jansen H."/>
            <person name="Henkel C."/>
            <person name="Chen W.J."/>
            <person name="Zahm M."/>
            <person name="Cabau C."/>
            <person name="Klopp C."/>
            <person name="Thompson A.W."/>
            <person name="Robinson-Rechavi M."/>
            <person name="Braasch I."/>
            <person name="Lecointre G."/>
            <person name="Bobe J."/>
            <person name="Postlethwait J.H."/>
            <person name="Berthelot C."/>
            <person name="Roest Crollius H."/>
            <person name="Guiguen Y."/>
        </authorList>
    </citation>
    <scope>NUCLEOTIDE SEQUENCE</scope>
    <source>
        <strain evidence="2">WJC10195</strain>
    </source>
</reference>
<sequence length="79" mass="8956">MRVYEDNGRRLPRALKAPASQGPGVSDQHLFSTLVCGRVIWGHCPPCFWLCTLSALRCTDLMEPLQSAERRYVTPRDKP</sequence>
<feature type="region of interest" description="Disordered" evidence="1">
    <location>
        <begin position="1"/>
        <end position="26"/>
    </location>
</feature>
<comment type="caution">
    <text evidence="2">The sequence shown here is derived from an EMBL/GenBank/DDBJ whole genome shotgun (WGS) entry which is preliminary data.</text>
</comment>
<organism evidence="2 3">
    <name type="scientific">Synaphobranchus kaupii</name>
    <name type="common">Kaup's arrowtooth eel</name>
    <dbReference type="NCBI Taxonomy" id="118154"/>
    <lineage>
        <taxon>Eukaryota</taxon>
        <taxon>Metazoa</taxon>
        <taxon>Chordata</taxon>
        <taxon>Craniata</taxon>
        <taxon>Vertebrata</taxon>
        <taxon>Euteleostomi</taxon>
        <taxon>Actinopterygii</taxon>
        <taxon>Neopterygii</taxon>
        <taxon>Teleostei</taxon>
        <taxon>Anguilliformes</taxon>
        <taxon>Synaphobranchidae</taxon>
        <taxon>Synaphobranchus</taxon>
    </lineage>
</organism>
<dbReference type="AlphaFoldDB" id="A0A9Q1FHE9"/>
<evidence type="ECO:0000313" key="3">
    <source>
        <dbReference type="Proteomes" id="UP001152622"/>
    </source>
</evidence>
<protein>
    <submittedName>
        <fullName evidence="2">Uncharacterized protein</fullName>
    </submittedName>
</protein>
<gene>
    <name evidence="2" type="ORF">SKAU_G00155000</name>
</gene>
<evidence type="ECO:0000313" key="2">
    <source>
        <dbReference type="EMBL" id="KAJ8358975.1"/>
    </source>
</evidence>
<evidence type="ECO:0000256" key="1">
    <source>
        <dbReference type="SAM" id="MobiDB-lite"/>
    </source>
</evidence>
<accession>A0A9Q1FHE9</accession>
<keyword evidence="3" id="KW-1185">Reference proteome</keyword>
<dbReference type="EMBL" id="JAINUF010000005">
    <property type="protein sequence ID" value="KAJ8358975.1"/>
    <property type="molecule type" value="Genomic_DNA"/>
</dbReference>
<name>A0A9Q1FHE9_SYNKA</name>
<dbReference type="Proteomes" id="UP001152622">
    <property type="component" value="Chromosome 5"/>
</dbReference>
<proteinExistence type="predicted"/>